<dbReference type="Pfam" id="PF00271">
    <property type="entry name" value="Helicase_C"/>
    <property type="match status" value="1"/>
</dbReference>
<dbReference type="AlphaFoldDB" id="A0AAW2HQ64"/>
<feature type="compositionally biased region" description="Basic and acidic residues" evidence="19">
    <location>
        <begin position="1113"/>
        <end position="1127"/>
    </location>
</feature>
<feature type="region of interest" description="Disordered" evidence="19">
    <location>
        <begin position="85"/>
        <end position="109"/>
    </location>
</feature>
<sequence length="1230" mass="141497">MNLNENSDFINDHQRENINYSCSEDHASKLLIDRTGIRTVPQDDQNVELYKLGIDIYEQADLEKGILHLVDKCLERQNQTASGIGFLTGNEKSEGTEKNGKNIEDNGHDSSVSVDFANCGWKETELGRKVRMGESTPFGTSVDLGILEKKCFHSLEKYLRHQTEAIMRKRTAKKKSNANNAGVQKKWTRSKQRHGKEKDVFMDVNLNESNPTFPRNNLHKKKMQRKCSKKKSANPDFCYQERRSKKSSGESSCSEYYPSESADSEDEEIAGKTVTSAKNMKLKKISKKNKLDIEEKWNTDDSDWEYSDDDRHFKKRSVKGRKEQDDGDLNQYLRRLSFWEKNNNKEEIETQVKCLDEGFNVPLFVWNRLFNYQKVGVQWLWELHLQRCGGILGDEMGLGKTVQVIAFLSGLSVSKLLSRHGSFRGLGPVLVVTPTTVMHQWIKELHNWWPQFRAAIMHESGSYNGERTKLINEIVKANGILVTSFVSCVQKITVLTKYTWHYVILDEGHKIRNPDSQITNAVKQIKTPHRLILSGSPMQNNLKELWSLFDFIFPGKLGTLPVFMSEFAVPITQGGYINASQVQIATAYKCATVLRDTISPYLLRRVKDDVKNHINLPMKNEQVLFCKLTEEQRKLYLEYLNSKEVDSILSGRYKIFVGLINLRKICNHPHLYTGGSKNFNLDRVKFTPEDEKYGYWKRAGKMIVMETLLKIWKKQDHRVLIFTQSRKMLLIIESFVQLQKYEYLKLDGSTYIGSRQPIIRKFNEDKKYFIFLCTTRVGGLGINLTGADRVVIYDPDWNPATDTQARERAWRIGQKNQVTIYRLVTSGTIEEKIYHRQIFKQFLTNKVLKDPKQRRFFKSNDLYELFTLNDEETGVTETSALFAGSGSEVNLRRISKKIKGVRRLLSKSKKVKLNTETSTLLNEKKIENMKKLAKLLSKKISDGFNGAQGGEAETGGTRNSGFSSLTTAGNFKKDDSGEEVKPTIKDKLNKLCRYHAREKDKNDIIPSFEGEAVPHLVNKLEHKECHKLENEYKKEQDDYILGKLFSKSGIKTAMQHDRIMEEGPADYALVEGEAEKVAKEAVRALKESRKQYFQSAGNPTTTMPRFGMKSRKRVSEVNREDNNDGKKKTMSSSELLSRMKERNRLISNDVSLSTDHSNERLQLLTDIRNFVSFEARANNVATTQEIIERFQDRLPAGTSPIFRALLLEICEFRRDAEGKGLWSLRSDLNW</sequence>
<dbReference type="Pfam" id="PF00176">
    <property type="entry name" value="SNF2-rel_dom"/>
    <property type="match status" value="1"/>
</dbReference>
<gene>
    <name evidence="22" type="ORF">PYX00_005062</name>
</gene>
<evidence type="ECO:0000256" key="5">
    <source>
        <dbReference type="ARBA" id="ARBA00022618"/>
    </source>
</evidence>
<evidence type="ECO:0000259" key="21">
    <source>
        <dbReference type="PROSITE" id="PS51194"/>
    </source>
</evidence>
<dbReference type="PROSITE" id="PS51192">
    <property type="entry name" value="HELICASE_ATP_BIND_1"/>
    <property type="match status" value="1"/>
</dbReference>
<evidence type="ECO:0000256" key="1">
    <source>
        <dbReference type="ARBA" id="ARBA00004123"/>
    </source>
</evidence>
<comment type="similarity">
    <text evidence="2">Belongs to the SNF2/RAD54 helicase family.</text>
</comment>
<keyword evidence="14" id="KW-0539">Nucleus</keyword>
<name>A0AAW2HQ64_9NEOP</name>
<dbReference type="InterPro" id="IPR014001">
    <property type="entry name" value="Helicase_ATP-bd"/>
</dbReference>
<keyword evidence="8" id="KW-0498">Mitosis</keyword>
<evidence type="ECO:0000256" key="12">
    <source>
        <dbReference type="ARBA" id="ARBA00023125"/>
    </source>
</evidence>
<dbReference type="InterPro" id="IPR038718">
    <property type="entry name" value="SNF2-like_sf"/>
</dbReference>
<feature type="compositionally biased region" description="Polar residues" evidence="19">
    <location>
        <begin position="959"/>
        <end position="969"/>
    </location>
</feature>
<feature type="compositionally biased region" description="Basic residues" evidence="19">
    <location>
        <begin position="217"/>
        <end position="232"/>
    </location>
</feature>
<evidence type="ECO:0000256" key="14">
    <source>
        <dbReference type="ARBA" id="ARBA00023242"/>
    </source>
</evidence>
<evidence type="ECO:0000256" key="9">
    <source>
        <dbReference type="ARBA" id="ARBA00022801"/>
    </source>
</evidence>
<keyword evidence="10" id="KW-0347">Helicase</keyword>
<feature type="domain" description="Helicase C-terminal" evidence="21">
    <location>
        <begin position="704"/>
        <end position="863"/>
    </location>
</feature>
<dbReference type="InterPro" id="IPR027417">
    <property type="entry name" value="P-loop_NTPase"/>
</dbReference>
<comment type="caution">
    <text evidence="22">The sequence shown here is derived from an EMBL/GenBank/DDBJ whole genome shotgun (WGS) entry which is preliminary data.</text>
</comment>
<evidence type="ECO:0000256" key="4">
    <source>
        <dbReference type="ARBA" id="ARBA00015341"/>
    </source>
</evidence>
<dbReference type="CDD" id="cd18793">
    <property type="entry name" value="SF2_C_SNF"/>
    <property type="match status" value="1"/>
</dbReference>
<dbReference type="EMBL" id="JARGDH010000003">
    <property type="protein sequence ID" value="KAL0271907.1"/>
    <property type="molecule type" value="Genomic_DNA"/>
</dbReference>
<dbReference type="InterPro" id="IPR001650">
    <property type="entry name" value="Helicase_C-like"/>
</dbReference>
<keyword evidence="13" id="KW-0234">DNA repair</keyword>
<keyword evidence="7" id="KW-0227">DNA damage</keyword>
<evidence type="ECO:0000256" key="18">
    <source>
        <dbReference type="ARBA" id="ARBA00029956"/>
    </source>
</evidence>
<dbReference type="PANTHER" id="PTHR45629:SF7">
    <property type="entry name" value="DNA EXCISION REPAIR PROTEIN ERCC-6-RELATED"/>
    <property type="match status" value="1"/>
</dbReference>
<organism evidence="22">
    <name type="scientific">Menopon gallinae</name>
    <name type="common">poultry shaft louse</name>
    <dbReference type="NCBI Taxonomy" id="328185"/>
    <lineage>
        <taxon>Eukaryota</taxon>
        <taxon>Metazoa</taxon>
        <taxon>Ecdysozoa</taxon>
        <taxon>Arthropoda</taxon>
        <taxon>Hexapoda</taxon>
        <taxon>Insecta</taxon>
        <taxon>Pterygota</taxon>
        <taxon>Neoptera</taxon>
        <taxon>Paraneoptera</taxon>
        <taxon>Psocodea</taxon>
        <taxon>Troctomorpha</taxon>
        <taxon>Phthiraptera</taxon>
        <taxon>Amblycera</taxon>
        <taxon>Menoponidae</taxon>
        <taxon>Menopon</taxon>
    </lineage>
</organism>
<comment type="subcellular location">
    <subcellularLocation>
        <location evidence="1">Nucleus</location>
    </subcellularLocation>
</comment>
<feature type="region of interest" description="Disordered" evidence="19">
    <location>
        <begin position="1093"/>
        <end position="1134"/>
    </location>
</feature>
<feature type="region of interest" description="Disordered" evidence="19">
    <location>
        <begin position="947"/>
        <end position="979"/>
    </location>
</feature>
<evidence type="ECO:0000256" key="11">
    <source>
        <dbReference type="ARBA" id="ARBA00022840"/>
    </source>
</evidence>
<evidence type="ECO:0000256" key="3">
    <source>
        <dbReference type="ARBA" id="ARBA00011467"/>
    </source>
</evidence>
<comment type="subunit">
    <text evidence="3">Interacts (via N-terminus) with spn-A/Rad51.</text>
</comment>
<evidence type="ECO:0000256" key="17">
    <source>
        <dbReference type="ARBA" id="ARBA00024776"/>
    </source>
</evidence>
<protein>
    <recommendedName>
        <fullName evidence="4">DNA repair and recombination protein RAD54-like</fullName>
    </recommendedName>
    <alternativeName>
        <fullName evidence="18">Protein okra</fullName>
    </alternativeName>
</protein>
<evidence type="ECO:0000256" key="8">
    <source>
        <dbReference type="ARBA" id="ARBA00022776"/>
    </source>
</evidence>
<accession>A0AAW2HQ64</accession>
<evidence type="ECO:0000256" key="13">
    <source>
        <dbReference type="ARBA" id="ARBA00023204"/>
    </source>
</evidence>
<dbReference type="EMBL" id="JARGDH010000003">
    <property type="protein sequence ID" value="KAL0271908.1"/>
    <property type="molecule type" value="Genomic_DNA"/>
</dbReference>
<dbReference type="Gene3D" id="3.40.50.10810">
    <property type="entry name" value="Tandem AAA-ATPase domain"/>
    <property type="match status" value="1"/>
</dbReference>
<feature type="compositionally biased region" description="Polar residues" evidence="19">
    <location>
        <begin position="206"/>
        <end position="215"/>
    </location>
</feature>
<dbReference type="GO" id="GO:0005524">
    <property type="term" value="F:ATP binding"/>
    <property type="evidence" value="ECO:0007669"/>
    <property type="project" value="InterPro"/>
</dbReference>
<dbReference type="EMBL" id="JARGDH010000003">
    <property type="protein sequence ID" value="KAL0271904.1"/>
    <property type="molecule type" value="Genomic_DNA"/>
</dbReference>
<dbReference type="PANTHER" id="PTHR45629">
    <property type="entry name" value="SNF2/RAD54 FAMILY MEMBER"/>
    <property type="match status" value="1"/>
</dbReference>
<dbReference type="InterPro" id="IPR058951">
    <property type="entry name" value="WHD_Rad26_CSB-like"/>
</dbReference>
<dbReference type="GO" id="GO:0005634">
    <property type="term" value="C:nucleus"/>
    <property type="evidence" value="ECO:0007669"/>
    <property type="project" value="TreeGrafter"/>
</dbReference>
<keyword evidence="6" id="KW-0547">Nucleotide-binding</keyword>
<dbReference type="SMART" id="SM00487">
    <property type="entry name" value="DEXDc"/>
    <property type="match status" value="1"/>
</dbReference>
<feature type="compositionally biased region" description="Low complexity" evidence="19">
    <location>
        <begin position="249"/>
        <end position="261"/>
    </location>
</feature>
<dbReference type="GO" id="GO:0051321">
    <property type="term" value="P:meiotic cell cycle"/>
    <property type="evidence" value="ECO:0007669"/>
    <property type="project" value="UniProtKB-KW"/>
</dbReference>
<keyword evidence="15" id="KW-0469">Meiosis</keyword>
<evidence type="ECO:0000313" key="22">
    <source>
        <dbReference type="EMBL" id="KAL0271907.1"/>
    </source>
</evidence>
<feature type="compositionally biased region" description="Polar residues" evidence="19">
    <location>
        <begin position="1093"/>
        <end position="1103"/>
    </location>
</feature>
<dbReference type="SMART" id="SM00490">
    <property type="entry name" value="HELICc"/>
    <property type="match status" value="1"/>
</dbReference>
<evidence type="ECO:0000256" key="10">
    <source>
        <dbReference type="ARBA" id="ARBA00022806"/>
    </source>
</evidence>
<dbReference type="Pfam" id="PF25875">
    <property type="entry name" value="WHD_Rad26_CSB"/>
    <property type="match status" value="1"/>
</dbReference>
<keyword evidence="11" id="KW-0067">ATP-binding</keyword>
<evidence type="ECO:0000256" key="16">
    <source>
        <dbReference type="ARBA" id="ARBA00023306"/>
    </source>
</evidence>
<dbReference type="CDD" id="cd22254">
    <property type="entry name" value="CSB_WHD"/>
    <property type="match status" value="1"/>
</dbReference>
<keyword evidence="12" id="KW-0238">DNA-binding</keyword>
<dbReference type="Gene3D" id="3.40.50.300">
    <property type="entry name" value="P-loop containing nucleotide triphosphate hydrolases"/>
    <property type="match status" value="1"/>
</dbReference>
<dbReference type="SUPFAM" id="SSF52540">
    <property type="entry name" value="P-loop containing nucleoside triphosphate hydrolases"/>
    <property type="match status" value="2"/>
</dbReference>
<evidence type="ECO:0000256" key="2">
    <source>
        <dbReference type="ARBA" id="ARBA00007025"/>
    </source>
</evidence>
<dbReference type="EMBL" id="JARGDH010000003">
    <property type="protein sequence ID" value="KAL0271911.1"/>
    <property type="molecule type" value="Genomic_DNA"/>
</dbReference>
<dbReference type="GO" id="GO:0051301">
    <property type="term" value="P:cell division"/>
    <property type="evidence" value="ECO:0007669"/>
    <property type="project" value="UniProtKB-KW"/>
</dbReference>
<evidence type="ECO:0000256" key="15">
    <source>
        <dbReference type="ARBA" id="ARBA00023254"/>
    </source>
</evidence>
<dbReference type="EMBL" id="JARGDH010000003">
    <property type="protein sequence ID" value="KAL0271905.1"/>
    <property type="molecule type" value="Genomic_DNA"/>
</dbReference>
<dbReference type="EMBL" id="JARGDH010000003">
    <property type="protein sequence ID" value="KAL0271902.1"/>
    <property type="molecule type" value="Genomic_DNA"/>
</dbReference>
<dbReference type="GO" id="GO:0006283">
    <property type="term" value="P:transcription-coupled nucleotide-excision repair"/>
    <property type="evidence" value="ECO:0007669"/>
    <property type="project" value="TreeGrafter"/>
</dbReference>
<evidence type="ECO:0000256" key="19">
    <source>
        <dbReference type="SAM" id="MobiDB-lite"/>
    </source>
</evidence>
<dbReference type="InterPro" id="IPR049730">
    <property type="entry name" value="SNF2/RAD54-like_C"/>
</dbReference>
<dbReference type="InterPro" id="IPR050496">
    <property type="entry name" value="SNF2_RAD54_helicase_repair"/>
</dbReference>
<dbReference type="GO" id="GO:0016787">
    <property type="term" value="F:hydrolase activity"/>
    <property type="evidence" value="ECO:0007669"/>
    <property type="project" value="UniProtKB-KW"/>
</dbReference>
<keyword evidence="5" id="KW-0132">Cell division</keyword>
<evidence type="ECO:0000256" key="6">
    <source>
        <dbReference type="ARBA" id="ARBA00022741"/>
    </source>
</evidence>
<evidence type="ECO:0000259" key="20">
    <source>
        <dbReference type="PROSITE" id="PS51192"/>
    </source>
</evidence>
<proteinExistence type="inferred from homology"/>
<feature type="compositionally biased region" description="Basic residues" evidence="19">
    <location>
        <begin position="186"/>
        <end position="195"/>
    </location>
</feature>
<keyword evidence="9" id="KW-0378">Hydrolase</keyword>
<keyword evidence="16" id="KW-0131">Cell cycle</keyword>
<dbReference type="EMBL" id="JARGDH010000003">
    <property type="protein sequence ID" value="KAL0271903.1"/>
    <property type="molecule type" value="Genomic_DNA"/>
</dbReference>
<dbReference type="PROSITE" id="PS51194">
    <property type="entry name" value="HELICASE_CTER"/>
    <property type="match status" value="1"/>
</dbReference>
<dbReference type="FunFam" id="3.40.50.10810:FF:000042">
    <property type="entry name" value="SNF2 family helicase-like protein"/>
    <property type="match status" value="1"/>
</dbReference>
<feature type="compositionally biased region" description="Basic and acidic residues" evidence="19">
    <location>
        <begin position="91"/>
        <end position="108"/>
    </location>
</feature>
<evidence type="ECO:0000256" key="7">
    <source>
        <dbReference type="ARBA" id="ARBA00022763"/>
    </source>
</evidence>
<reference evidence="22" key="1">
    <citation type="journal article" date="2024" name="Gigascience">
        <title>Chromosome-level genome of the poultry shaft louse Menopon gallinae provides insight into the host-switching and adaptive evolution of parasitic lice.</title>
        <authorList>
            <person name="Xu Y."/>
            <person name="Ma L."/>
            <person name="Liu S."/>
            <person name="Liang Y."/>
            <person name="Liu Q."/>
            <person name="He Z."/>
            <person name="Tian L."/>
            <person name="Duan Y."/>
            <person name="Cai W."/>
            <person name="Li H."/>
            <person name="Song F."/>
        </authorList>
    </citation>
    <scope>NUCLEOTIDE SEQUENCE</scope>
    <source>
        <strain evidence="22">Cailab_2023a</strain>
    </source>
</reference>
<feature type="region of interest" description="Disordered" evidence="19">
    <location>
        <begin position="170"/>
        <end position="269"/>
    </location>
</feature>
<dbReference type="CDD" id="cd18000">
    <property type="entry name" value="DEXHc_ERCC6"/>
    <property type="match status" value="1"/>
</dbReference>
<dbReference type="InterPro" id="IPR000330">
    <property type="entry name" value="SNF2_N"/>
</dbReference>
<dbReference type="GO" id="GO:0008094">
    <property type="term" value="F:ATP-dependent activity, acting on DNA"/>
    <property type="evidence" value="ECO:0007669"/>
    <property type="project" value="TreeGrafter"/>
</dbReference>
<comment type="function">
    <text evidence="17">Involved in mitotic DNA repair and meiotic recombination. Functions in the recombinational DNA repair pathway. Essential for interhomolog gene conversion (GC), but may have a less important role in intersister GC than spn-A/Rad51. In the presence of DNA, spn-A/Rad51 enhances the ATPase activity of okr/Rad54.</text>
</comment>
<dbReference type="EMBL" id="JARGDH010000003">
    <property type="protein sequence ID" value="KAL0271910.1"/>
    <property type="molecule type" value="Genomic_DNA"/>
</dbReference>
<feature type="domain" description="Helicase ATP-binding" evidence="20">
    <location>
        <begin position="381"/>
        <end position="555"/>
    </location>
</feature>